<evidence type="ECO:0000313" key="3">
    <source>
        <dbReference type="Proteomes" id="UP000297777"/>
    </source>
</evidence>
<dbReference type="AlphaFoldDB" id="A0A4Z1F0N9"/>
<dbReference type="EMBL" id="PQXH01000045">
    <property type="protein sequence ID" value="TGO15021.1"/>
    <property type="molecule type" value="Genomic_DNA"/>
</dbReference>
<accession>A0A4Z1F0N9</accession>
<evidence type="ECO:0000313" key="2">
    <source>
        <dbReference type="EMBL" id="TGO15021.1"/>
    </source>
</evidence>
<name>A0A4Z1F0N9_9HELO</name>
<dbReference type="Pfam" id="PF14737">
    <property type="entry name" value="DUF4470"/>
    <property type="match status" value="1"/>
</dbReference>
<comment type="caution">
    <text evidence="2">The sequence shown here is derived from an EMBL/GenBank/DDBJ whole genome shotgun (WGS) entry which is preliminary data.</text>
</comment>
<keyword evidence="3" id="KW-1185">Reference proteome</keyword>
<dbReference type="InterPro" id="IPR027974">
    <property type="entry name" value="DUF4470"/>
</dbReference>
<dbReference type="OrthoDB" id="2423701at2759"/>
<feature type="domain" description="DUF4470" evidence="1">
    <location>
        <begin position="95"/>
        <end position="170"/>
    </location>
</feature>
<protein>
    <recommendedName>
        <fullName evidence="1">DUF4470 domain-containing protein</fullName>
    </recommendedName>
</protein>
<dbReference type="Proteomes" id="UP000297777">
    <property type="component" value="Unassembled WGS sequence"/>
</dbReference>
<sequence>MTAVYFELGRYTQCREKTKQVVELIQEMMPEDKAVLAKLAQRIERSIEHIPKSSDQQKFNRRLKISVSLPRYRASLVTTTEYFTVGHDVPESLSYDLIQKLRRDDKDRTLSFFFGGIGDARNLYATMIDLHASEKKGIAPLRKYHFVANDINKCALTRDLVIWKLLDDLSTLSHDSDEGMMALATIFFIYEANIMPNYIHEYLSPIMENILVILQENCDRLQSRQDERCIILWSFRLCLKHGNSPLEWVSLHASDMAKYIGVLNHWLNKSDEGSYSFTTSEAMRGIHEELSDRPHFLDEHFKKEKQIYVKYGILRPPEKILMSREPRLSGLIKTPSKSTELRKYIEKNWKFNPTMMDSDWYDDMQRRDRSEEFDWGNDPFEAVFQFEAFHKGRKSSSLFDHVAPFFQDAADALKELKGRFYVEVLCGDIIEISEWFRFGTSPTRFSRSEEFPTEFDGIHLSNIPDYIGGNLSTFLYIIPLLKKEATSFVRSNCLRNPGNWKSIEAFFADYQCIKNKTMLKQLTGVEVMPRPFKWAMFPLIKYTFYSHAQPISEDDWSALLPRSEFQRWFYALFFRLALPYNVNIFNPNTVIFSPLNLTILFRLMDQLRSRHYPSHWMSEILSNIIENKVVSSCRPPRMTPTSVSALEKQHKTRNLCTAPFSHEMATLTQMFMPLLPFSLESSAIPAQNDIYRYTFPFPSVISHQELPNTLILVFWSLKCFMDLGETGSWSFINDLRPLLDPTWGDEMDSRFKGSKFDTFREKGLIIWSTMEWDVEAQEATAWMPGTLANRMIRQGDWNCGLFRTDTWQRCWQKPLMMKDVRRYEVWEG</sequence>
<reference evidence="2 3" key="1">
    <citation type="submission" date="2017-12" db="EMBL/GenBank/DDBJ databases">
        <title>Comparative genomics of Botrytis spp.</title>
        <authorList>
            <person name="Valero-Jimenez C.A."/>
            <person name="Tapia P."/>
            <person name="Veloso J."/>
            <person name="Silva-Moreno E."/>
            <person name="Staats M."/>
            <person name="Valdes J.H."/>
            <person name="Van Kan J.A.L."/>
        </authorList>
    </citation>
    <scope>NUCLEOTIDE SEQUENCE [LARGE SCALE GENOMIC DNA]</scope>
    <source>
        <strain evidence="2 3">Bt9001</strain>
    </source>
</reference>
<evidence type="ECO:0000259" key="1">
    <source>
        <dbReference type="Pfam" id="PF14737"/>
    </source>
</evidence>
<gene>
    <name evidence="2" type="ORF">BTUL_0045g00310</name>
</gene>
<organism evidence="2 3">
    <name type="scientific">Botrytis tulipae</name>
    <dbReference type="NCBI Taxonomy" id="87230"/>
    <lineage>
        <taxon>Eukaryota</taxon>
        <taxon>Fungi</taxon>
        <taxon>Dikarya</taxon>
        <taxon>Ascomycota</taxon>
        <taxon>Pezizomycotina</taxon>
        <taxon>Leotiomycetes</taxon>
        <taxon>Helotiales</taxon>
        <taxon>Sclerotiniaceae</taxon>
        <taxon>Botrytis</taxon>
    </lineage>
</organism>
<proteinExistence type="predicted"/>